<dbReference type="RefSeq" id="WP_051588105.1">
    <property type="nucleotide sequence ID" value="NZ_KK082311.1"/>
</dbReference>
<organism evidence="4 5">
    <name type="scientific">Paenibacillus darwinianus</name>
    <dbReference type="NCBI Taxonomy" id="1380763"/>
    <lineage>
        <taxon>Bacteria</taxon>
        <taxon>Bacillati</taxon>
        <taxon>Bacillota</taxon>
        <taxon>Bacilli</taxon>
        <taxon>Bacillales</taxon>
        <taxon>Paenibacillaceae</taxon>
        <taxon>Paenibacillus</taxon>
    </lineage>
</organism>
<evidence type="ECO:0000256" key="1">
    <source>
        <dbReference type="SAM" id="MobiDB-lite"/>
    </source>
</evidence>
<evidence type="ECO:0000313" key="4">
    <source>
        <dbReference type="EMBL" id="EXX84970.1"/>
    </source>
</evidence>
<protein>
    <submittedName>
        <fullName evidence="4">Copper amine oxidase</fullName>
    </submittedName>
</protein>
<reference evidence="4 5" key="1">
    <citation type="submission" date="2014-02" db="EMBL/GenBank/DDBJ databases">
        <title>Genome sequence of Paenibacillus darwinianus reveals adaptive mechanisms for survival in Antarctic soils.</title>
        <authorList>
            <person name="Dsouza M."/>
            <person name="Taylor M.W."/>
            <person name="Turner S.J."/>
            <person name="Aislabie J."/>
        </authorList>
    </citation>
    <scope>NUCLEOTIDE SEQUENCE [LARGE SCALE GENOMIC DNA]</scope>
    <source>
        <strain evidence="4 5">CE1</strain>
    </source>
</reference>
<evidence type="ECO:0000313" key="5">
    <source>
        <dbReference type="Proteomes" id="UP000053750"/>
    </source>
</evidence>
<dbReference type="InterPro" id="IPR018711">
    <property type="entry name" value="NAGPA"/>
</dbReference>
<dbReference type="EMBL" id="JFHU01000251">
    <property type="protein sequence ID" value="EXX84970.1"/>
    <property type="molecule type" value="Genomic_DNA"/>
</dbReference>
<feature type="non-terminal residue" evidence="4">
    <location>
        <position position="878"/>
    </location>
</feature>
<feature type="domain" description="Phosphodiester glycosidase" evidence="3">
    <location>
        <begin position="269"/>
        <end position="449"/>
    </location>
</feature>
<dbReference type="AlphaFoldDB" id="A0A9W5W618"/>
<name>A0A9W5W618_9BACL</name>
<evidence type="ECO:0000259" key="3">
    <source>
        <dbReference type="Pfam" id="PF09992"/>
    </source>
</evidence>
<comment type="caution">
    <text evidence="4">The sequence shown here is derived from an EMBL/GenBank/DDBJ whole genome shotgun (WGS) entry which is preliminary data.</text>
</comment>
<feature type="domain" description="Copper amine oxidase-like N-terminal" evidence="2">
    <location>
        <begin position="816"/>
        <end position="872"/>
    </location>
</feature>
<evidence type="ECO:0000259" key="2">
    <source>
        <dbReference type="Pfam" id="PF07833"/>
    </source>
</evidence>
<dbReference type="SUPFAM" id="SSF55383">
    <property type="entry name" value="Copper amine oxidase, domain N"/>
    <property type="match status" value="1"/>
</dbReference>
<dbReference type="InterPro" id="IPR012854">
    <property type="entry name" value="Cu_amine_oxidase-like_N"/>
</dbReference>
<feature type="region of interest" description="Disordered" evidence="1">
    <location>
        <begin position="340"/>
        <end position="361"/>
    </location>
</feature>
<dbReference type="InterPro" id="IPR036582">
    <property type="entry name" value="Mao_N_sf"/>
</dbReference>
<dbReference type="OrthoDB" id="9809781at2"/>
<sequence>MRRTIRGNRNSGRKGRSNDRRPMRSVLVWVIGGTLLLQPLAAGKAWANGDKGSAAGAPTSVAAVNTAEPKLTAVFENIITSGAVRRDYVWSSVRGGAPVTSTVRVIEIDLTNPYVSLNAMNGKGGTLPSKATVASMVKETGAVAGVNADYFDTASAEATPFGAVIASGELVKSPRQLEGMFMFAVTADRVPMIDRFTVEGTVATAGGASFPLAGMNEAAYRTEPNAGYSHVNALYIYTDVWKAAERPNTASSASTPTEALVVDGVVTQIADKATLNVQPPANGYILRGHGTAAAFLREQLTVGTAVTSDLKLKSVASGTTFSPSSFQMMVGGHTILVNEGKPSSFSRNTGSLSPTSGRARTAVGYSRDNKTAYLITVEDSGSSAGMTIAELQKTMAALGVWKGINLDGGGSTTMIDRPLGEFDTKLSHPTEDGGAGTYQRPVVNAIGVYSNAPKGSLKGIKASGKGILFIGEQTEYALKAYDTYFNPLDPAGIAAQWSLDKPAVGKLSGGILTAAAPGQATLTVKSGSGSDKLPIEVIGERRIVKMSIEAGPAELKAGTIVDVPVKVALDDGSTYTIPAGSVDWELRGFTGSVQNGTIRVDGVKAGANAGYAIARYDGYSALLPFAAGSTDKPFERFESPAYGITSASAPAAVTSGVDTVGGLPGGDGSNALQLRYDFSTSVEDRTKAAYAVFNGTGVPLPDSPSGMAVDVYGDGSRNWLRAAVTDSTGKAFMVDLAQSVDWTGWKTVRADFTIHDMKYPIKLKSLYIATLKEGQDERAMSGELAFDNLMLQSAASPTPVNQAAIVLTLGKKSADVDGAAIKLDVAPLALNGVSYLPFRFVADAMGGQVGWDQTAKRVTVLRGDRLLELRLGRDDLVL</sequence>
<proteinExistence type="predicted"/>
<dbReference type="Pfam" id="PF09992">
    <property type="entry name" value="NAGPA"/>
    <property type="match status" value="1"/>
</dbReference>
<dbReference type="PANTHER" id="PTHR40446:SF2">
    <property type="entry name" value="N-ACETYLGLUCOSAMINE-1-PHOSPHODIESTER ALPHA-N-ACETYLGLUCOSAMINIDASE"/>
    <property type="match status" value="1"/>
</dbReference>
<dbReference type="Proteomes" id="UP000053750">
    <property type="component" value="Unassembled WGS sequence"/>
</dbReference>
<feature type="compositionally biased region" description="Polar residues" evidence="1">
    <location>
        <begin position="341"/>
        <end position="358"/>
    </location>
</feature>
<dbReference type="Pfam" id="PF07833">
    <property type="entry name" value="Cu_amine_oxidN1"/>
    <property type="match status" value="1"/>
</dbReference>
<gene>
    <name evidence="4" type="ORF">BG53_09980</name>
</gene>
<dbReference type="PANTHER" id="PTHR40446">
    <property type="entry name" value="N-ACETYLGLUCOSAMINE-1-PHOSPHODIESTER ALPHA-N-ACETYLGLUCOSAMINIDASE"/>
    <property type="match status" value="1"/>
</dbReference>
<dbReference type="Gene3D" id="2.60.120.430">
    <property type="entry name" value="Galactose-binding lectin"/>
    <property type="match status" value="1"/>
</dbReference>
<accession>A0A9W5W618</accession>
<keyword evidence="5" id="KW-1185">Reference proteome</keyword>
<dbReference type="Gene3D" id="3.30.457.10">
    <property type="entry name" value="Copper amine oxidase-like, N-terminal domain"/>
    <property type="match status" value="1"/>
</dbReference>